<reference evidence="6 7" key="1">
    <citation type="submission" date="2019-07" db="EMBL/GenBank/DDBJ databases">
        <title>Genomics analysis of Aphanomyces spp. identifies a new class of oomycete effector associated with host adaptation.</title>
        <authorList>
            <person name="Gaulin E."/>
        </authorList>
    </citation>
    <scope>NUCLEOTIDE SEQUENCE [LARGE SCALE GENOMIC DNA]</scope>
    <source>
        <strain evidence="6 7">ATCC 201684</strain>
    </source>
</reference>
<feature type="transmembrane region" description="Helical" evidence="5">
    <location>
        <begin position="99"/>
        <end position="117"/>
    </location>
</feature>
<dbReference type="Pfam" id="PF08507">
    <property type="entry name" value="COPI_assoc"/>
    <property type="match status" value="1"/>
</dbReference>
<comment type="subcellular location">
    <subcellularLocation>
        <location evidence="1">Membrane</location>
        <topology evidence="1">Multi-pass membrane protein</topology>
    </subcellularLocation>
</comment>
<sequence length="224" mass="23953">MGFPFSFTDCTCTPVMDASNPAASMPLPKAEAPPAAAPAKSGAAMNKGAEVVSKYIDSINKTDIVRINGYLRVANIGVGVVFGLMGLVGIFRVGSYESFLVQLYVIVLSGLLVLFEFREKFPKLEAKTKENFGFMFTGFGRSVYILLIALLSFTQGLFGIIMGFAFLLLSAFNFFIMWNHPGYHSVMRGPSTTTTAAATTTPAVEQTPATTELAYVPTAAGVAV</sequence>
<dbReference type="InterPro" id="IPR013714">
    <property type="entry name" value="Golgi_TVP15"/>
</dbReference>
<dbReference type="AlphaFoldDB" id="A0A6G0XW55"/>
<accession>A0A6G0XW55</accession>
<gene>
    <name evidence="6" type="ORF">Ae201684_000525</name>
</gene>
<dbReference type="VEuPathDB" id="FungiDB:AeMF1_017620"/>
<keyword evidence="4 5" id="KW-0472">Membrane</keyword>
<name>A0A6G0XW55_9STRA</name>
<dbReference type="PANTHER" id="PTHR38894:SF1">
    <property type="entry name" value="TRANSMEMBRANE PROTEIN"/>
    <property type="match status" value="1"/>
</dbReference>
<proteinExistence type="predicted"/>
<feature type="transmembrane region" description="Helical" evidence="5">
    <location>
        <begin position="157"/>
        <end position="178"/>
    </location>
</feature>
<evidence type="ECO:0000256" key="1">
    <source>
        <dbReference type="ARBA" id="ARBA00004141"/>
    </source>
</evidence>
<feature type="transmembrane region" description="Helical" evidence="5">
    <location>
        <begin position="70"/>
        <end position="93"/>
    </location>
</feature>
<keyword evidence="2 5" id="KW-0812">Transmembrane</keyword>
<evidence type="ECO:0000256" key="5">
    <source>
        <dbReference type="SAM" id="Phobius"/>
    </source>
</evidence>
<protein>
    <recommendedName>
        <fullName evidence="8">Golgi apparatus membrane protein TVP15</fullName>
    </recommendedName>
</protein>
<dbReference type="PANTHER" id="PTHR38894">
    <property type="entry name" value="TRANSMEMBRANE PROTEIN"/>
    <property type="match status" value="1"/>
</dbReference>
<evidence type="ECO:0000256" key="2">
    <source>
        <dbReference type="ARBA" id="ARBA00022692"/>
    </source>
</evidence>
<evidence type="ECO:0000313" key="7">
    <source>
        <dbReference type="Proteomes" id="UP000481153"/>
    </source>
</evidence>
<dbReference type="EMBL" id="VJMJ01000003">
    <property type="protein sequence ID" value="KAF0744938.1"/>
    <property type="molecule type" value="Genomic_DNA"/>
</dbReference>
<evidence type="ECO:0000256" key="3">
    <source>
        <dbReference type="ARBA" id="ARBA00022989"/>
    </source>
</evidence>
<evidence type="ECO:0000256" key="4">
    <source>
        <dbReference type="ARBA" id="ARBA00023136"/>
    </source>
</evidence>
<organism evidence="6 7">
    <name type="scientific">Aphanomyces euteiches</name>
    <dbReference type="NCBI Taxonomy" id="100861"/>
    <lineage>
        <taxon>Eukaryota</taxon>
        <taxon>Sar</taxon>
        <taxon>Stramenopiles</taxon>
        <taxon>Oomycota</taxon>
        <taxon>Saprolegniomycetes</taxon>
        <taxon>Saprolegniales</taxon>
        <taxon>Verrucalvaceae</taxon>
        <taxon>Aphanomyces</taxon>
    </lineage>
</organism>
<evidence type="ECO:0008006" key="8">
    <source>
        <dbReference type="Google" id="ProtNLM"/>
    </source>
</evidence>
<evidence type="ECO:0000313" key="6">
    <source>
        <dbReference type="EMBL" id="KAF0744938.1"/>
    </source>
</evidence>
<keyword evidence="3 5" id="KW-1133">Transmembrane helix</keyword>
<feature type="transmembrane region" description="Helical" evidence="5">
    <location>
        <begin position="132"/>
        <end position="151"/>
    </location>
</feature>
<dbReference type="GO" id="GO:0016020">
    <property type="term" value="C:membrane"/>
    <property type="evidence" value="ECO:0007669"/>
    <property type="project" value="UniProtKB-SubCell"/>
</dbReference>
<keyword evidence="7" id="KW-1185">Reference proteome</keyword>
<comment type="caution">
    <text evidence="6">The sequence shown here is derived from an EMBL/GenBank/DDBJ whole genome shotgun (WGS) entry which is preliminary data.</text>
</comment>
<dbReference type="Proteomes" id="UP000481153">
    <property type="component" value="Unassembled WGS sequence"/>
</dbReference>